<dbReference type="Proteomes" id="UP000282597">
    <property type="component" value="Chromosome"/>
</dbReference>
<sequence length="208" mass="23026">MLKKLALVGVVSMSLVGCGGGDSSNHTEATKEFLNNKFSGKNQGFKYSGSKDKRAAFNLIKHGPLNVDNKLSGELKIRDRSEIQLETLPDQLKNAAFLYKIEAEGDAFSQFDVVELNVKVELYNEPPGPLTISQLDIQDGVAICKLINGAQVLECKKEVKNDVEYFTVELSAPVSEQGYYLVHYLQLVDTDRTKEQSMENSEAQNSSE</sequence>
<accession>A0A2Z6ETA0</accession>
<protein>
    <submittedName>
        <fullName evidence="1">Uncharacterized protein</fullName>
    </submittedName>
</protein>
<evidence type="ECO:0000313" key="1">
    <source>
        <dbReference type="EMBL" id="BBE08644.1"/>
    </source>
</evidence>
<dbReference type="KEGG" id="mcys:MCB1EB_0483"/>
<keyword evidence="2" id="KW-1185">Reference proteome</keyword>
<organism evidence="1 2">
    <name type="scientific">Mycoavidus cysteinexigens</name>
    <dbReference type="NCBI Taxonomy" id="1553431"/>
    <lineage>
        <taxon>Bacteria</taxon>
        <taxon>Pseudomonadati</taxon>
        <taxon>Pseudomonadota</taxon>
        <taxon>Betaproteobacteria</taxon>
        <taxon>Burkholderiales</taxon>
        <taxon>Burkholderiaceae</taxon>
        <taxon>Mycoavidus</taxon>
    </lineage>
</organism>
<evidence type="ECO:0000313" key="2">
    <source>
        <dbReference type="Proteomes" id="UP000282597"/>
    </source>
</evidence>
<proteinExistence type="predicted"/>
<dbReference type="RefSeq" id="WP_126353841.1">
    <property type="nucleotide sequence ID" value="NZ_AP018150.1"/>
</dbReference>
<dbReference type="EMBL" id="AP018150">
    <property type="protein sequence ID" value="BBE08644.1"/>
    <property type="molecule type" value="Genomic_DNA"/>
</dbReference>
<dbReference type="AlphaFoldDB" id="A0A2Z6ETA0"/>
<name>A0A2Z6ETA0_9BURK</name>
<dbReference type="PROSITE" id="PS51257">
    <property type="entry name" value="PROKAR_LIPOPROTEIN"/>
    <property type="match status" value="1"/>
</dbReference>
<reference evidence="1 2" key="1">
    <citation type="journal article" date="2018" name="Microbes Environ.">
        <title>Comparative Genomic Insights into Endofungal Lifestyles of Two Bacterial Endosymbionts, Mycoavidus cysteinexigens and Burkholderia rhizoxinica.</title>
        <authorList>
            <person name="Sharmin D."/>
            <person name="Guo Y."/>
            <person name="Nishizawa T."/>
            <person name="Ohshima S."/>
            <person name="Sato Y."/>
            <person name="Takashima Y."/>
            <person name="Narisawa K."/>
            <person name="Ohta H."/>
        </authorList>
    </citation>
    <scope>NUCLEOTIDE SEQUENCE [LARGE SCALE GENOMIC DNA]</scope>
    <source>
        <strain evidence="1 2">B1-EB</strain>
    </source>
</reference>
<gene>
    <name evidence="1" type="ORF">MCB1EB_0483</name>
</gene>